<accession>A0A8S1CPM7</accession>
<organism evidence="2 3">
    <name type="scientific">Cloeon dipterum</name>
    <dbReference type="NCBI Taxonomy" id="197152"/>
    <lineage>
        <taxon>Eukaryota</taxon>
        <taxon>Metazoa</taxon>
        <taxon>Ecdysozoa</taxon>
        <taxon>Arthropoda</taxon>
        <taxon>Hexapoda</taxon>
        <taxon>Insecta</taxon>
        <taxon>Pterygota</taxon>
        <taxon>Palaeoptera</taxon>
        <taxon>Ephemeroptera</taxon>
        <taxon>Pisciforma</taxon>
        <taxon>Baetidae</taxon>
        <taxon>Cloeon</taxon>
    </lineage>
</organism>
<dbReference type="EMBL" id="CADEPI010000073">
    <property type="protein sequence ID" value="CAB3372465.1"/>
    <property type="molecule type" value="Genomic_DNA"/>
</dbReference>
<keyword evidence="1" id="KW-0175">Coiled coil</keyword>
<reference evidence="2 3" key="1">
    <citation type="submission" date="2020-04" db="EMBL/GenBank/DDBJ databases">
        <authorList>
            <person name="Alioto T."/>
            <person name="Alioto T."/>
            <person name="Gomez Garrido J."/>
        </authorList>
    </citation>
    <scope>NUCLEOTIDE SEQUENCE [LARGE SCALE GENOMIC DNA]</scope>
</reference>
<gene>
    <name evidence="2" type="ORF">CLODIP_2_CD12847</name>
</gene>
<evidence type="ECO:0000313" key="3">
    <source>
        <dbReference type="Proteomes" id="UP000494165"/>
    </source>
</evidence>
<keyword evidence="3" id="KW-1185">Reference proteome</keyword>
<sequence length="212" mass="23855">MPDSIKDIETYSARLEELRVAYDDFETETRPMYKFIKRTGLAMNQAKAALVEKLREIDSTPWDTVGQAGRMNAAYLEIRLGRVAKMQERVNEIAAKIEVLEAKYIKLRMDLNKSLTAKGFAICDGYVVCFKEGLAKAKFDLSRVELNVAQCMKEENDFPTNCVSLDSIKGYVMVALRNKGMDYELEVIPPEIYPVDSAELPSSGLPPPGDQI</sequence>
<protein>
    <submittedName>
        <fullName evidence="2">Uncharacterized protein</fullName>
    </submittedName>
</protein>
<evidence type="ECO:0000313" key="2">
    <source>
        <dbReference type="EMBL" id="CAB3372465.1"/>
    </source>
</evidence>
<dbReference type="AlphaFoldDB" id="A0A8S1CPM7"/>
<name>A0A8S1CPM7_9INSE</name>
<dbReference type="Proteomes" id="UP000494165">
    <property type="component" value="Unassembled WGS sequence"/>
</dbReference>
<comment type="caution">
    <text evidence="2">The sequence shown here is derived from an EMBL/GenBank/DDBJ whole genome shotgun (WGS) entry which is preliminary data.</text>
</comment>
<feature type="coiled-coil region" evidence="1">
    <location>
        <begin position="83"/>
        <end position="110"/>
    </location>
</feature>
<evidence type="ECO:0000256" key="1">
    <source>
        <dbReference type="SAM" id="Coils"/>
    </source>
</evidence>
<proteinExistence type="predicted"/>